<gene>
    <name evidence="2" type="ORF">Selli2_18270</name>
</gene>
<accession>A0A9W6CEU6</accession>
<evidence type="ECO:0000313" key="3">
    <source>
        <dbReference type="Proteomes" id="UP001145094"/>
    </source>
</evidence>
<evidence type="ECO:0000313" key="2">
    <source>
        <dbReference type="EMBL" id="GLG90400.1"/>
    </source>
</evidence>
<sequence length="244" mass="27069">MKVNGIDLKEKYGSKIRIGQQTIRERTIVNFTDWIDEYDSPTTGQEPKHKFFDVEAELIVIGTSKTDAELTVSNIIADCRSGEIELDNVDLILTGELKEAEKEFKKRWVYALSLKFQAWDKMESEVTVTIDDASSKTVDVAGNLETPCIIELVPSGAITRYTIKGAARNPVTGEEEDIAIKNLSAGKKVIIDGEACTVTEDGANKYADTEMWEFPTLLPGANALTFTSSSVPCDVTIKYKPRYI</sequence>
<dbReference type="AlphaFoldDB" id="A0A9W6CEU6"/>
<dbReference type="RefSeq" id="WP_281845253.1">
    <property type="nucleotide sequence ID" value="NZ_BSCH01000011.1"/>
</dbReference>
<reference evidence="2" key="2">
    <citation type="submission" date="2022-11" db="EMBL/GenBank/DDBJ databases">
        <title>Draft genome sequence of Sellimonas catena strain 18CBH55.</title>
        <authorList>
            <person name="Hisatomi A."/>
            <person name="Ohkuma M."/>
            <person name="Sakamoto M."/>
        </authorList>
    </citation>
    <scope>NUCLEOTIDE SEQUENCE</scope>
    <source>
        <strain evidence="2">18CBH55</strain>
    </source>
</reference>
<dbReference type="Gene3D" id="2.60.120.860">
    <property type="match status" value="1"/>
</dbReference>
<comment type="caution">
    <text evidence="2">The sequence shown here is derived from an EMBL/GenBank/DDBJ whole genome shotgun (WGS) entry which is preliminary data.</text>
</comment>
<dbReference type="InterPro" id="IPR054738">
    <property type="entry name" value="Siphovirus-type_tail_C"/>
</dbReference>
<protein>
    <recommendedName>
        <fullName evidence="1">Siphovirus-type tail component C-terminal domain-containing protein</fullName>
    </recommendedName>
</protein>
<dbReference type="Pfam" id="PF22768">
    <property type="entry name" value="SPP1_Dit"/>
    <property type="match status" value="1"/>
</dbReference>
<name>A0A9W6CEU6_9FIRM</name>
<proteinExistence type="predicted"/>
<reference evidence="2" key="3">
    <citation type="journal article" date="2023" name="Int. J. Syst. Evol. Microbiol.">
        <title>Sellimonas catena sp. nov., isolated from human faeces.</title>
        <authorList>
            <person name="Hisatomi A."/>
            <person name="Ohkuma M."/>
            <person name="Sakamoto M."/>
        </authorList>
    </citation>
    <scope>NUCLEOTIDE SEQUENCE</scope>
    <source>
        <strain evidence="2">18CBH55</strain>
    </source>
</reference>
<evidence type="ECO:0000259" key="1">
    <source>
        <dbReference type="Pfam" id="PF22768"/>
    </source>
</evidence>
<dbReference type="Proteomes" id="UP001145094">
    <property type="component" value="Unassembled WGS sequence"/>
</dbReference>
<feature type="domain" description="Siphovirus-type tail component C-terminal" evidence="1">
    <location>
        <begin position="142"/>
        <end position="243"/>
    </location>
</feature>
<reference evidence="2" key="1">
    <citation type="submission" date="2022-11" db="EMBL/GenBank/DDBJ databases">
        <title>Draft genome sequence of Sellimonas catena strain 18CBH55.</title>
        <authorList>
            <person name="Atsushi H."/>
            <person name="Moriya O."/>
            <person name="Mitsuo S."/>
        </authorList>
    </citation>
    <scope>NUCLEOTIDE SEQUENCE</scope>
    <source>
        <strain evidence="2">18CBH55</strain>
    </source>
</reference>
<dbReference type="EMBL" id="BSCH01000011">
    <property type="protein sequence ID" value="GLG90400.1"/>
    <property type="molecule type" value="Genomic_DNA"/>
</dbReference>
<organism evidence="2 3">
    <name type="scientific">Sellimonas catena</name>
    <dbReference type="NCBI Taxonomy" id="2994035"/>
    <lineage>
        <taxon>Bacteria</taxon>
        <taxon>Bacillati</taxon>
        <taxon>Bacillota</taxon>
        <taxon>Clostridia</taxon>
        <taxon>Lachnospirales</taxon>
        <taxon>Lachnospiraceae</taxon>
        <taxon>Sellimonas</taxon>
    </lineage>
</organism>